<dbReference type="Proteomes" id="UP000008076">
    <property type="component" value="Unassembled WGS sequence"/>
</dbReference>
<dbReference type="AlphaFoldDB" id="B0ETF8"/>
<proteinExistence type="predicted"/>
<dbReference type="KEGG" id="edi:EDI_128960"/>
<evidence type="ECO:0000256" key="1">
    <source>
        <dbReference type="SAM" id="Coils"/>
    </source>
</evidence>
<feature type="coiled-coil region" evidence="1">
    <location>
        <begin position="27"/>
        <end position="54"/>
    </location>
</feature>
<evidence type="ECO:0000313" key="3">
    <source>
        <dbReference type="Proteomes" id="UP000008076"/>
    </source>
</evidence>
<accession>B0ETF8</accession>
<reference evidence="3" key="1">
    <citation type="submission" date="2007-12" db="EMBL/GenBank/DDBJ databases">
        <title>Annotation of Entamoeba dispar SAW760.</title>
        <authorList>
            <person name="Lorenzi H."/>
            <person name="Inman J."/>
            <person name="Schobel S."/>
            <person name="Amedeo P."/>
            <person name="Caler E."/>
        </authorList>
    </citation>
    <scope>NUCLEOTIDE SEQUENCE [LARGE SCALE GENOMIC DNA]</scope>
    <source>
        <strain evidence="3">ATCC PRA-260 / SAW760</strain>
    </source>
</reference>
<dbReference type="OrthoDB" id="25612at2759"/>
<dbReference type="eggNOG" id="ENOG502RDBE">
    <property type="taxonomic scope" value="Eukaryota"/>
</dbReference>
<dbReference type="VEuPathDB" id="AmoebaDB:EDI_128960"/>
<keyword evidence="1" id="KW-0175">Coiled coil</keyword>
<organism evidence="3">
    <name type="scientific">Entamoeba dispar (strain ATCC PRA-260 / SAW760)</name>
    <dbReference type="NCBI Taxonomy" id="370354"/>
    <lineage>
        <taxon>Eukaryota</taxon>
        <taxon>Amoebozoa</taxon>
        <taxon>Evosea</taxon>
        <taxon>Archamoebae</taxon>
        <taxon>Mastigamoebida</taxon>
        <taxon>Entamoebidae</taxon>
        <taxon>Entamoeba</taxon>
    </lineage>
</organism>
<dbReference type="RefSeq" id="XP_001741358.1">
    <property type="nucleotide sequence ID" value="XM_001741306.1"/>
</dbReference>
<protein>
    <submittedName>
        <fullName evidence="2">Uncharacterized protein</fullName>
    </submittedName>
</protein>
<gene>
    <name evidence="2" type="ORF">EDI_128960</name>
</gene>
<name>B0ETF8_ENTDS</name>
<dbReference type="EMBL" id="DS550801">
    <property type="protein sequence ID" value="EDR22143.1"/>
    <property type="molecule type" value="Genomic_DNA"/>
</dbReference>
<keyword evidence="3" id="KW-1185">Reference proteome</keyword>
<evidence type="ECO:0000313" key="2">
    <source>
        <dbReference type="EMBL" id="EDR22143.1"/>
    </source>
</evidence>
<dbReference type="OMA" id="MMECELE"/>
<dbReference type="GeneID" id="5914090"/>
<sequence>MTVEEQVIDKMIFDYTKKIEDTYNQFNSDFDNAIEQLKEQIEITKKHLNEAVDRCCSQGLPPVIPEQIFEMMDLELQQYCDECDRVIGQEITKLQKYSIVKADDFITVKQPNLQIDDHGLSTELFETAISQTERLCSLLGVNITENTC</sequence>